<protein>
    <submittedName>
        <fullName evidence="2">Histidine phosphatase family protein</fullName>
    </submittedName>
</protein>
<dbReference type="EMBL" id="VWOJ01000005">
    <property type="protein sequence ID" value="KAA5800979.1"/>
    <property type="molecule type" value="Genomic_DNA"/>
</dbReference>
<sequence length="166" mass="17308">MPQLILMRHAKAVDRMEAEDDFERGLTQRGRDDARRAAEAMASAGLKADQALVSPARRTRETWAIVADTLGAPPVSDPLALYHASASMLARAVMEALDAGAQSIVVVGHNPGLGGLAHDLAGTGERARAMPAGWPTSAAAAFDIAPGVKSLNALALTFAFDPKAAR</sequence>
<accession>A0A5M6Z8L0</accession>
<dbReference type="SUPFAM" id="SSF53254">
    <property type="entry name" value="Phosphoglycerate mutase-like"/>
    <property type="match status" value="1"/>
</dbReference>
<dbReference type="PANTHER" id="PTHR20935:SF1">
    <property type="entry name" value="SLL1549 PROTEIN"/>
    <property type="match status" value="1"/>
</dbReference>
<dbReference type="RefSeq" id="WP_150023998.1">
    <property type="nucleotide sequence ID" value="NZ_VWOJ01000005.1"/>
</dbReference>
<dbReference type="CDD" id="cd07067">
    <property type="entry name" value="HP_PGM_like"/>
    <property type="match status" value="1"/>
</dbReference>
<name>A0A5M6Z8L0_9PROT</name>
<dbReference type="InterPro" id="IPR029033">
    <property type="entry name" value="His_PPase_superfam"/>
</dbReference>
<keyword evidence="3" id="KW-1185">Reference proteome</keyword>
<gene>
    <name evidence="2" type="ORF">F1654_13030</name>
</gene>
<dbReference type="Pfam" id="PF00300">
    <property type="entry name" value="His_Phos_1"/>
    <property type="match status" value="1"/>
</dbReference>
<reference evidence="2 3" key="1">
    <citation type="submission" date="2019-09" db="EMBL/GenBank/DDBJ databases">
        <authorList>
            <person name="Kevbrin V."/>
            <person name="Grouzdev D.S."/>
        </authorList>
    </citation>
    <scope>NUCLEOTIDE SEQUENCE [LARGE SCALE GENOMIC DNA]</scope>
    <source>
        <strain evidence="2 3">G-192</strain>
    </source>
</reference>
<dbReference type="AlphaFoldDB" id="A0A5M6Z8L0"/>
<dbReference type="GO" id="GO:0016787">
    <property type="term" value="F:hydrolase activity"/>
    <property type="evidence" value="ECO:0007669"/>
    <property type="project" value="UniProtKB-KW"/>
</dbReference>
<evidence type="ECO:0000256" key="1">
    <source>
        <dbReference type="ARBA" id="ARBA00022801"/>
    </source>
</evidence>
<dbReference type="Proteomes" id="UP000325122">
    <property type="component" value="Unassembled WGS sequence"/>
</dbReference>
<dbReference type="SMART" id="SM00855">
    <property type="entry name" value="PGAM"/>
    <property type="match status" value="1"/>
</dbReference>
<evidence type="ECO:0000313" key="2">
    <source>
        <dbReference type="EMBL" id="KAA5800979.1"/>
    </source>
</evidence>
<comment type="caution">
    <text evidence="2">The sequence shown here is derived from an EMBL/GenBank/DDBJ whole genome shotgun (WGS) entry which is preliminary data.</text>
</comment>
<dbReference type="InterPro" id="IPR013078">
    <property type="entry name" value="His_Pase_superF_clade-1"/>
</dbReference>
<dbReference type="Gene3D" id="3.40.50.1240">
    <property type="entry name" value="Phosphoglycerate mutase-like"/>
    <property type="match status" value="1"/>
</dbReference>
<proteinExistence type="predicted"/>
<evidence type="ECO:0000313" key="3">
    <source>
        <dbReference type="Proteomes" id="UP000325122"/>
    </source>
</evidence>
<organism evidence="2 3">
    <name type="scientific">Alkalicaulis satelles</name>
    <dbReference type="NCBI Taxonomy" id="2609175"/>
    <lineage>
        <taxon>Bacteria</taxon>
        <taxon>Pseudomonadati</taxon>
        <taxon>Pseudomonadota</taxon>
        <taxon>Alphaproteobacteria</taxon>
        <taxon>Maricaulales</taxon>
        <taxon>Maricaulaceae</taxon>
        <taxon>Alkalicaulis</taxon>
    </lineage>
</organism>
<dbReference type="InterPro" id="IPR051021">
    <property type="entry name" value="Mito_Ser/Thr_phosphatase"/>
</dbReference>
<keyword evidence="1" id="KW-0378">Hydrolase</keyword>
<dbReference type="PANTHER" id="PTHR20935">
    <property type="entry name" value="PHOSPHOGLYCERATE MUTASE-RELATED"/>
    <property type="match status" value="1"/>
</dbReference>